<dbReference type="InterPro" id="IPR048423">
    <property type="entry name" value="DRL_cat"/>
</dbReference>
<evidence type="ECO:0000313" key="3">
    <source>
        <dbReference type="EMBL" id="RGB75879.1"/>
    </source>
</evidence>
<reference evidence="3 4" key="1">
    <citation type="submission" date="2018-08" db="EMBL/GenBank/DDBJ databases">
        <title>A genome reference for cultivated species of the human gut microbiota.</title>
        <authorList>
            <person name="Zou Y."/>
            <person name="Xue W."/>
            <person name="Luo G."/>
        </authorList>
    </citation>
    <scope>NUCLEOTIDE SEQUENCE [LARGE SCALE GENOMIC DNA]</scope>
    <source>
        <strain evidence="3 4">OF01-3</strain>
    </source>
</reference>
<evidence type="ECO:0000313" key="4">
    <source>
        <dbReference type="Proteomes" id="UP000261011"/>
    </source>
</evidence>
<dbReference type="Pfam" id="PF03807">
    <property type="entry name" value="F420_oxidored"/>
    <property type="match status" value="1"/>
</dbReference>
<feature type="domain" description="Oxidoreductase DRL-like catalytic" evidence="2">
    <location>
        <begin position="160"/>
        <end position="321"/>
    </location>
</feature>
<dbReference type="PANTHER" id="PTHR37850:SF2">
    <property type="entry name" value="SAF DOMAIN PROTEIN"/>
    <property type="match status" value="1"/>
</dbReference>
<dbReference type="OrthoDB" id="9777844at2"/>
<name>A0A3E2THH0_9FIRM</name>
<dbReference type="Pfam" id="PF21135">
    <property type="entry name" value="DRL_cat"/>
    <property type="match status" value="1"/>
</dbReference>
<organism evidence="3 4">
    <name type="scientific">Anaerococcus nagyae</name>
    <dbReference type="NCBI Taxonomy" id="1755241"/>
    <lineage>
        <taxon>Bacteria</taxon>
        <taxon>Bacillati</taxon>
        <taxon>Bacillota</taxon>
        <taxon>Tissierellia</taxon>
        <taxon>Tissierellales</taxon>
        <taxon>Peptoniphilaceae</taxon>
        <taxon>Anaerococcus</taxon>
    </lineage>
</organism>
<accession>A0A3E2THH0</accession>
<dbReference type="Proteomes" id="UP000261011">
    <property type="component" value="Unassembled WGS sequence"/>
</dbReference>
<dbReference type="EMBL" id="QVEU01000004">
    <property type="protein sequence ID" value="RGB75879.1"/>
    <property type="molecule type" value="Genomic_DNA"/>
</dbReference>
<dbReference type="PANTHER" id="PTHR37850">
    <property type="entry name" value="STRU PROTEIN"/>
    <property type="match status" value="1"/>
</dbReference>
<dbReference type="SUPFAM" id="SSF51735">
    <property type="entry name" value="NAD(P)-binding Rossmann-fold domains"/>
    <property type="match status" value="1"/>
</dbReference>
<dbReference type="InterPro" id="IPR036291">
    <property type="entry name" value="NAD(P)-bd_dom_sf"/>
</dbReference>
<sequence>MFKISRNLNEMKYNGESIKLAIIGAGKMGASLISQLSNIDAMEVKLVIDRTPQKAIDALKKAGIPEERIIYTDDYNEGYEVLEKGYVCVSTNYRLSYKLLQINAVIDCTGNPSFGAVIARKTIQYHKHMISFNVECEATVGPVLHDMAKKAGVVYTGILGDEPGAIIDLCDQAFGMGLDVLVAAKGKNNKLDEYATPETLKEEAKGKSLSAKMLTSFVDGTNTMLELNSVCNALGFLPDTFGCHGIDTSPETAVEDFKLKREGGILDNYKIVEFSKGMAPGVFIIATSDKEDVRDLMKFLGFGDGPNYLMYRPYHLTSLEAPITIYNAVVENEPTIAPIQGQVADTITIAKRDIKAGESLDGIGSEKVYGKLTSHTRSMNEDLLPIGLITPKTVATCDIPKDTLIEMNMVEIDERATITRLRRRQNSMKL</sequence>
<dbReference type="InterPro" id="IPR028939">
    <property type="entry name" value="P5C_Rdtase_cat_N"/>
</dbReference>
<keyword evidence="4" id="KW-1185">Reference proteome</keyword>
<dbReference type="AlphaFoldDB" id="A0A3E2THH0"/>
<protein>
    <submittedName>
        <fullName evidence="3">NAD(P)-dependent oxidoreductase</fullName>
    </submittedName>
</protein>
<proteinExistence type="predicted"/>
<comment type="caution">
    <text evidence="3">The sequence shown here is derived from an EMBL/GenBank/DDBJ whole genome shotgun (WGS) entry which is preliminary data.</text>
</comment>
<dbReference type="RefSeq" id="WP_117521822.1">
    <property type="nucleotide sequence ID" value="NZ_QVEU01000004.1"/>
</dbReference>
<gene>
    <name evidence="3" type="ORF">DXA39_06030</name>
</gene>
<dbReference type="Gene3D" id="3.40.50.720">
    <property type="entry name" value="NAD(P)-binding Rossmann-like Domain"/>
    <property type="match status" value="1"/>
</dbReference>
<evidence type="ECO:0000259" key="2">
    <source>
        <dbReference type="Pfam" id="PF21135"/>
    </source>
</evidence>
<evidence type="ECO:0000259" key="1">
    <source>
        <dbReference type="Pfam" id="PF03807"/>
    </source>
</evidence>
<dbReference type="CDD" id="cd11616">
    <property type="entry name" value="SAF_DH_OX_like"/>
    <property type="match status" value="1"/>
</dbReference>
<feature type="domain" description="Pyrroline-5-carboxylate reductase catalytic N-terminal" evidence="1">
    <location>
        <begin position="19"/>
        <end position="63"/>
    </location>
</feature>